<evidence type="ECO:0000313" key="3">
    <source>
        <dbReference type="Proteomes" id="UP000237350"/>
    </source>
</evidence>
<organism evidence="2 3">
    <name type="scientific">Alkalispirochaeta sphaeroplastigenens</name>
    <dbReference type="NCBI Taxonomy" id="1187066"/>
    <lineage>
        <taxon>Bacteria</taxon>
        <taxon>Pseudomonadati</taxon>
        <taxon>Spirochaetota</taxon>
        <taxon>Spirochaetia</taxon>
        <taxon>Spirochaetales</taxon>
        <taxon>Spirochaetaceae</taxon>
        <taxon>Alkalispirochaeta</taxon>
    </lineage>
</organism>
<dbReference type="AlphaFoldDB" id="A0A2S4JQI5"/>
<gene>
    <name evidence="2" type="ORF">AU468_07525</name>
</gene>
<comment type="caution">
    <text evidence="2">The sequence shown here is derived from an EMBL/GenBank/DDBJ whole genome shotgun (WGS) entry which is preliminary data.</text>
</comment>
<evidence type="ECO:0008006" key="4">
    <source>
        <dbReference type="Google" id="ProtNLM"/>
    </source>
</evidence>
<dbReference type="PROSITE" id="PS51257">
    <property type="entry name" value="PROKAR_LIPOPROTEIN"/>
    <property type="match status" value="1"/>
</dbReference>
<proteinExistence type="predicted"/>
<sequence>MLFRAVPAGVLVPLVALAVLAAAGCSSADPEIMQLEFSLVATCADPRSTRQERLMVFADVHDPDGHEDVAWMVVEFPDQGFGWELSGEDLEHHRRNDRHWFGSPGLVFPGLSSLPRGALRVTVGDYSGRTAETERVLPSAPAAPGCNRFPRLETPRGGGEDLLLAVPSGADRYVVRTARGVLELQGDLSEPVSPGSDFWDFVGDQEFFLLARTGPALWLESGPWRSARAGEDSRGPED</sequence>
<keyword evidence="3" id="KW-1185">Reference proteome</keyword>
<evidence type="ECO:0000256" key="1">
    <source>
        <dbReference type="SAM" id="SignalP"/>
    </source>
</evidence>
<dbReference type="Proteomes" id="UP000237350">
    <property type="component" value="Unassembled WGS sequence"/>
</dbReference>
<reference evidence="3" key="1">
    <citation type="submission" date="2015-12" db="EMBL/GenBank/DDBJ databases">
        <authorList>
            <person name="Lodha T.D."/>
            <person name="Chintalapati S."/>
            <person name="Chintalapati V.R."/>
            <person name="Sravanthi T."/>
        </authorList>
    </citation>
    <scope>NUCLEOTIDE SEQUENCE [LARGE SCALE GENOMIC DNA]</scope>
    <source>
        <strain evidence="3">JC133</strain>
    </source>
</reference>
<name>A0A2S4JQI5_9SPIO</name>
<dbReference type="EMBL" id="LPWH01000064">
    <property type="protein sequence ID" value="POR01797.1"/>
    <property type="molecule type" value="Genomic_DNA"/>
</dbReference>
<protein>
    <recommendedName>
        <fullName evidence="4">Lipoprotein</fullName>
    </recommendedName>
</protein>
<keyword evidence="1" id="KW-0732">Signal</keyword>
<accession>A0A2S4JQI5</accession>
<feature type="signal peptide" evidence="1">
    <location>
        <begin position="1"/>
        <end position="28"/>
    </location>
</feature>
<feature type="chain" id="PRO_5015716160" description="Lipoprotein" evidence="1">
    <location>
        <begin position="29"/>
        <end position="238"/>
    </location>
</feature>
<evidence type="ECO:0000313" key="2">
    <source>
        <dbReference type="EMBL" id="POR01797.1"/>
    </source>
</evidence>